<dbReference type="EMBL" id="CP002207">
    <property type="protein sequence ID" value="ADP31478.1"/>
    <property type="molecule type" value="Genomic_DNA"/>
</dbReference>
<dbReference type="RefSeq" id="WP_003327750.1">
    <property type="nucleotide sequence ID" value="NC_014639.1"/>
</dbReference>
<evidence type="ECO:0000313" key="2">
    <source>
        <dbReference type="EMBL" id="ADP31478.1"/>
    </source>
</evidence>
<feature type="transmembrane region" description="Helical" evidence="1">
    <location>
        <begin position="51"/>
        <end position="74"/>
    </location>
</feature>
<feature type="transmembrane region" description="Helical" evidence="1">
    <location>
        <begin position="126"/>
        <end position="148"/>
    </location>
</feature>
<organism evidence="2 3">
    <name type="scientific">Bacillus atrophaeus (strain 1942)</name>
    <dbReference type="NCBI Taxonomy" id="720555"/>
    <lineage>
        <taxon>Bacteria</taxon>
        <taxon>Bacillati</taxon>
        <taxon>Bacillota</taxon>
        <taxon>Bacilli</taxon>
        <taxon>Bacillales</taxon>
        <taxon>Bacillaceae</taxon>
        <taxon>Bacillus</taxon>
    </lineage>
</organism>
<feature type="transmembrane region" description="Helical" evidence="1">
    <location>
        <begin position="12"/>
        <end position="31"/>
    </location>
</feature>
<protein>
    <submittedName>
        <fullName evidence="2">Bacteriocin</fullName>
    </submittedName>
</protein>
<dbReference type="Proteomes" id="UP000006867">
    <property type="component" value="Chromosome"/>
</dbReference>
<name>A0ABM5LUP0_BACA1</name>
<feature type="transmembrane region" description="Helical" evidence="1">
    <location>
        <begin position="95"/>
        <end position="120"/>
    </location>
</feature>
<sequence>MNCWKTINLVKDYGAVRIVLIAVCLMIMFFISNFLAFELLRPKMSLSDEYVPVFGVLLVVTLLVHKAIHVLPIISKKRKIEKKIYLLRLRQWKRIPKMTMLISLLSPFLLITPVLFYAGLAFPSHAHYFCIISSIHFGYCLPDFLFALKLLKAPKACFIDQEADGFDILVEK</sequence>
<accession>A0ABM5LUP0</accession>
<dbReference type="GeneID" id="92916210"/>
<gene>
    <name evidence="2" type="ordered locus">BATR1942_02610</name>
</gene>
<evidence type="ECO:0000256" key="1">
    <source>
        <dbReference type="SAM" id="Phobius"/>
    </source>
</evidence>
<keyword evidence="1" id="KW-0812">Transmembrane</keyword>
<keyword evidence="1" id="KW-1133">Transmembrane helix</keyword>
<proteinExistence type="predicted"/>
<dbReference type="InterPro" id="IPR021683">
    <property type="entry name" value="DUF3267"/>
</dbReference>
<evidence type="ECO:0000313" key="3">
    <source>
        <dbReference type="Proteomes" id="UP000006867"/>
    </source>
</evidence>
<keyword evidence="1" id="KW-0472">Membrane</keyword>
<dbReference type="Pfam" id="PF11667">
    <property type="entry name" value="DUF3267"/>
    <property type="match status" value="1"/>
</dbReference>
<keyword evidence="3" id="KW-1185">Reference proteome</keyword>
<reference evidence="2 3" key="1">
    <citation type="journal article" date="2011" name="Front. Microbiol.">
        <title>Genomic signatures of strain selection and enhancement in Bacillus atrophaeus var. globigii, a historical biowarfare simulant.</title>
        <authorList>
            <person name="Gibbons H.S."/>
            <person name="Broomall S.M."/>
            <person name="McNew L.A."/>
            <person name="Daligault H."/>
            <person name="Chapman C."/>
            <person name="Bruce D."/>
            <person name="Karavis M."/>
            <person name="Krepps M."/>
            <person name="McGregor P.A."/>
            <person name="Hong C."/>
            <person name="Park K.H."/>
            <person name="Akmal A."/>
            <person name="Feldman A."/>
            <person name="Lin J.S."/>
            <person name="Chang W.E."/>
            <person name="Higgs B.W."/>
            <person name="Demirev P."/>
            <person name="Lindquist J."/>
            <person name="Liem A."/>
            <person name="Fochler E."/>
            <person name="Read T.D."/>
            <person name="Tapia R."/>
            <person name="Johnson S."/>
            <person name="Bishop-Lilly K.A."/>
            <person name="Detter C."/>
            <person name="Han C."/>
            <person name="Sozhamannan S."/>
            <person name="Rosenzweig C.N."/>
            <person name="Skowronski E.W."/>
        </authorList>
    </citation>
    <scope>NUCLEOTIDE SEQUENCE [LARGE SCALE GENOMIC DNA]</scope>
    <source>
        <strain evidence="2 3">1942</strain>
    </source>
</reference>